<reference evidence="1" key="1">
    <citation type="submission" date="2020-05" db="EMBL/GenBank/DDBJ databases">
        <authorList>
            <person name="Chiriac C."/>
            <person name="Salcher M."/>
            <person name="Ghai R."/>
            <person name="Kavagutti S V."/>
        </authorList>
    </citation>
    <scope>NUCLEOTIDE SEQUENCE</scope>
</reference>
<gene>
    <name evidence="1" type="ORF">UFOVP930_45</name>
</gene>
<dbReference type="InterPro" id="IPR014729">
    <property type="entry name" value="Rossmann-like_a/b/a_fold"/>
</dbReference>
<accession>A0A6J5PKR6</accession>
<dbReference type="EMBL" id="LR796873">
    <property type="protein sequence ID" value="CAB4172113.1"/>
    <property type="molecule type" value="Genomic_DNA"/>
</dbReference>
<evidence type="ECO:0008006" key="2">
    <source>
        <dbReference type="Google" id="ProtNLM"/>
    </source>
</evidence>
<organism evidence="1">
    <name type="scientific">uncultured Caudovirales phage</name>
    <dbReference type="NCBI Taxonomy" id="2100421"/>
    <lineage>
        <taxon>Viruses</taxon>
        <taxon>Duplodnaviria</taxon>
        <taxon>Heunggongvirae</taxon>
        <taxon>Uroviricota</taxon>
        <taxon>Caudoviricetes</taxon>
        <taxon>Peduoviridae</taxon>
        <taxon>Maltschvirus</taxon>
        <taxon>Maltschvirus maltsch</taxon>
    </lineage>
</organism>
<proteinExistence type="predicted"/>
<dbReference type="SUPFAM" id="SSF52402">
    <property type="entry name" value="Adenine nucleotide alpha hydrolases-like"/>
    <property type="match status" value="1"/>
</dbReference>
<evidence type="ECO:0000313" key="1">
    <source>
        <dbReference type="EMBL" id="CAB4172113.1"/>
    </source>
</evidence>
<protein>
    <recommendedName>
        <fullName evidence="2">Phosphoadenosine phosphosulphate reductase</fullName>
    </recommendedName>
</protein>
<sequence>MSEPIHIISLGAGVQSSTMALMAAHGEITPMPTAAVFADTQAEPASVYRWLDWLEKQLPFPVHRVTAGSLVEDSLRIGHRKDGRAWIKGHVPAFVKNPDGSMGPLWRTCTADFKLKPLLKKARELGNVKRGEKQVRVIEWIGISLDEAHRMKPSRDPWLQKRWPLIDIGMKRHDCLRWMEKMGYPTPPRSACTFCPFHSDAEWHRLKTQEPQAFAHAADYEKRLQAASVKAACHAGKVTLRRSGMDITEVDFDTESTQGQQHFFGNECEGLCGV</sequence>
<name>A0A6J5PKR6_9CAUD</name>
<dbReference type="Gene3D" id="3.40.50.620">
    <property type="entry name" value="HUPs"/>
    <property type="match status" value="1"/>
</dbReference>